<keyword evidence="3" id="KW-1185">Reference proteome</keyword>
<reference evidence="2" key="1">
    <citation type="submission" date="2023-06" db="EMBL/GenBank/DDBJ databases">
        <title>Genome-scale phylogeny and comparative genomics of the fungal order Sordariales.</title>
        <authorList>
            <consortium name="Lawrence Berkeley National Laboratory"/>
            <person name="Hensen N."/>
            <person name="Bonometti L."/>
            <person name="Westerberg I."/>
            <person name="Brannstrom I.O."/>
            <person name="Guillou S."/>
            <person name="Cros-Aarteil S."/>
            <person name="Calhoun S."/>
            <person name="Haridas S."/>
            <person name="Kuo A."/>
            <person name="Mondo S."/>
            <person name="Pangilinan J."/>
            <person name="Riley R."/>
            <person name="LaButti K."/>
            <person name="Andreopoulos B."/>
            <person name="Lipzen A."/>
            <person name="Chen C."/>
            <person name="Yanf M."/>
            <person name="Daum C."/>
            <person name="Ng V."/>
            <person name="Clum A."/>
            <person name="Steindorff A."/>
            <person name="Ohm R."/>
            <person name="Martin F."/>
            <person name="Silar P."/>
            <person name="Natvig D."/>
            <person name="Lalanne C."/>
            <person name="Gautier V."/>
            <person name="Ament-velasquez S.L."/>
            <person name="Kruys A."/>
            <person name="Hutchinson M.I."/>
            <person name="Powell A.J."/>
            <person name="Barry K."/>
            <person name="Miller A.N."/>
            <person name="Grigoriev I.V."/>
            <person name="Debuchy R."/>
            <person name="Gladieux P."/>
            <person name="Thoren M.H."/>
            <person name="Johannesson H."/>
        </authorList>
    </citation>
    <scope>NUCLEOTIDE SEQUENCE</scope>
    <source>
        <strain evidence="2">SMH3187-1</strain>
    </source>
</reference>
<gene>
    <name evidence="2" type="ORF">B0T18DRAFT_385458</name>
</gene>
<feature type="compositionally biased region" description="Low complexity" evidence="1">
    <location>
        <begin position="32"/>
        <end position="43"/>
    </location>
</feature>
<name>A0AA40F8Y3_9PEZI</name>
<proteinExistence type="predicted"/>
<dbReference type="AlphaFoldDB" id="A0AA40F8Y3"/>
<protein>
    <submittedName>
        <fullName evidence="2">Uncharacterized protein</fullName>
    </submittedName>
</protein>
<accession>A0AA40F8Y3</accession>
<feature type="region of interest" description="Disordered" evidence="1">
    <location>
        <begin position="388"/>
        <end position="420"/>
    </location>
</feature>
<dbReference type="EMBL" id="JAUKUD010000001">
    <property type="protein sequence ID" value="KAK0753394.1"/>
    <property type="molecule type" value="Genomic_DNA"/>
</dbReference>
<dbReference type="Proteomes" id="UP001172155">
    <property type="component" value="Unassembled WGS sequence"/>
</dbReference>
<feature type="compositionally biased region" description="Basic and acidic residues" evidence="1">
    <location>
        <begin position="391"/>
        <end position="420"/>
    </location>
</feature>
<evidence type="ECO:0000256" key="1">
    <source>
        <dbReference type="SAM" id="MobiDB-lite"/>
    </source>
</evidence>
<sequence>MVSVQEDNSRRGALDSSSKPSGKLSIEHHPYTGSGSTGLLTPSLPSPSPRSHAEESSHGTTPPRETDATHGVRLPPISELLKLVPSPAIQLPAPLRQPNWSPMNGAPTPDYTPQPSPTCLYGPQTFANLSDQPLPLPPIIQNQSRYPSPPASHWTQLPPRKTTDPSLPLKRRRDDLREDHRPSPPPKRRRDDYRENRRRNSTPSLWVQPEASLGSASSFVGLATPPPAREDDNTPHYLSRQSVSNFCAQPDSSQTLIPYPERLTAPLPQKKKKENTPYTQEQEFFIRYFVVDLGYSWEVVQEHYMLWFPAIHRTVGALTCEYYRTNKQVPVIEDGLLVLGRPRKPKEELSKRKYRGFRYVCKEQQCRKDKIQPLLAIFPEEYEDPTNRWIQPEHRGKGREAAERRREQRVRETRRWTAKL</sequence>
<feature type="compositionally biased region" description="Basic and acidic residues" evidence="1">
    <location>
        <begin position="172"/>
        <end position="182"/>
    </location>
</feature>
<feature type="region of interest" description="Disordered" evidence="1">
    <location>
        <begin position="94"/>
        <end position="237"/>
    </location>
</feature>
<feature type="region of interest" description="Disordered" evidence="1">
    <location>
        <begin position="1"/>
        <end position="78"/>
    </location>
</feature>
<evidence type="ECO:0000313" key="2">
    <source>
        <dbReference type="EMBL" id="KAK0753394.1"/>
    </source>
</evidence>
<comment type="caution">
    <text evidence="2">The sequence shown here is derived from an EMBL/GenBank/DDBJ whole genome shotgun (WGS) entry which is preliminary data.</text>
</comment>
<evidence type="ECO:0000313" key="3">
    <source>
        <dbReference type="Proteomes" id="UP001172155"/>
    </source>
</evidence>
<organism evidence="2 3">
    <name type="scientific">Schizothecium vesticola</name>
    <dbReference type="NCBI Taxonomy" id="314040"/>
    <lineage>
        <taxon>Eukaryota</taxon>
        <taxon>Fungi</taxon>
        <taxon>Dikarya</taxon>
        <taxon>Ascomycota</taxon>
        <taxon>Pezizomycotina</taxon>
        <taxon>Sordariomycetes</taxon>
        <taxon>Sordariomycetidae</taxon>
        <taxon>Sordariales</taxon>
        <taxon>Schizotheciaceae</taxon>
        <taxon>Schizothecium</taxon>
    </lineage>
</organism>